<protein>
    <submittedName>
        <fullName evidence="2">Uncharacterized protein</fullName>
    </submittedName>
</protein>
<proteinExistence type="predicted"/>
<feature type="transmembrane region" description="Helical" evidence="1">
    <location>
        <begin position="107"/>
        <end position="131"/>
    </location>
</feature>
<evidence type="ECO:0000313" key="2">
    <source>
        <dbReference type="EMBL" id="KAF6369176.1"/>
    </source>
</evidence>
<keyword evidence="1" id="KW-0812">Transmembrane</keyword>
<comment type="caution">
    <text evidence="2">The sequence shown here is derived from an EMBL/GenBank/DDBJ whole genome shotgun (WGS) entry which is preliminary data.</text>
</comment>
<sequence>MVIMMCLGVGLFGFTLFGTLWACVTFFFPTSGKFSVIISSNRFSNPCSSFCCSGTPIICMLFRFMLSQSSLRLSSCLFIFFSNCSTFWVCFASLSSKSLIRSSASPSLLLILSMEFFIAAISLFISSWVLLKLLIFSSVSSSFFHMLSIFSSVSSCFLERLSIFSSIRFMHSRTLILNSFSVMLHASVLLSCFSGESSFSFLWGFFVYPCLISLTYLDVESFSGCSLGGSDSLVCGCSSGGCGSSCSSVGSSSSGGCCSLLWWLFWLVGQGFTYSCCSSAEGVVLRRLLLLGSAALI</sequence>
<keyword evidence="1" id="KW-0472">Membrane</keyword>
<name>A0A7J7Z5G6_MYOMY</name>
<organism evidence="2 3">
    <name type="scientific">Myotis myotis</name>
    <name type="common">Greater mouse-eared bat</name>
    <name type="synonym">Vespertilio myotis</name>
    <dbReference type="NCBI Taxonomy" id="51298"/>
    <lineage>
        <taxon>Eukaryota</taxon>
        <taxon>Metazoa</taxon>
        <taxon>Chordata</taxon>
        <taxon>Craniata</taxon>
        <taxon>Vertebrata</taxon>
        <taxon>Euteleostomi</taxon>
        <taxon>Mammalia</taxon>
        <taxon>Eutheria</taxon>
        <taxon>Laurasiatheria</taxon>
        <taxon>Chiroptera</taxon>
        <taxon>Yangochiroptera</taxon>
        <taxon>Vespertilionidae</taxon>
        <taxon>Myotis</taxon>
    </lineage>
</organism>
<dbReference type="EMBL" id="JABWUV010000003">
    <property type="protein sequence ID" value="KAF6369176.1"/>
    <property type="molecule type" value="Genomic_DNA"/>
</dbReference>
<dbReference type="AlphaFoldDB" id="A0A7J7Z5G6"/>
<accession>A0A7J7Z5G6</accession>
<evidence type="ECO:0000256" key="1">
    <source>
        <dbReference type="SAM" id="Phobius"/>
    </source>
</evidence>
<dbReference type="Proteomes" id="UP000527355">
    <property type="component" value="Unassembled WGS sequence"/>
</dbReference>
<keyword evidence="3" id="KW-1185">Reference proteome</keyword>
<feature type="transmembrane region" description="Helical" evidence="1">
    <location>
        <begin position="143"/>
        <end position="163"/>
    </location>
</feature>
<gene>
    <name evidence="2" type="ORF">mMyoMyo1_010564</name>
</gene>
<evidence type="ECO:0000313" key="3">
    <source>
        <dbReference type="Proteomes" id="UP000527355"/>
    </source>
</evidence>
<reference evidence="2 3" key="1">
    <citation type="journal article" date="2020" name="Nature">
        <title>Six reference-quality genomes reveal evolution of bat adaptations.</title>
        <authorList>
            <person name="Jebb D."/>
            <person name="Huang Z."/>
            <person name="Pippel M."/>
            <person name="Hughes G.M."/>
            <person name="Lavrichenko K."/>
            <person name="Devanna P."/>
            <person name="Winkler S."/>
            <person name="Jermiin L.S."/>
            <person name="Skirmuntt E.C."/>
            <person name="Katzourakis A."/>
            <person name="Burkitt-Gray L."/>
            <person name="Ray D.A."/>
            <person name="Sullivan K.A.M."/>
            <person name="Roscito J.G."/>
            <person name="Kirilenko B.M."/>
            <person name="Davalos L.M."/>
            <person name="Corthals A.P."/>
            <person name="Power M.L."/>
            <person name="Jones G."/>
            <person name="Ransome R.D."/>
            <person name="Dechmann D.K.N."/>
            <person name="Locatelli A.G."/>
            <person name="Puechmaille S.J."/>
            <person name="Fedrigo O."/>
            <person name="Jarvis E.D."/>
            <person name="Hiller M."/>
            <person name="Vernes S.C."/>
            <person name="Myers E.W."/>
            <person name="Teeling E.C."/>
        </authorList>
    </citation>
    <scope>NUCLEOTIDE SEQUENCE [LARGE SCALE GENOMIC DNA]</scope>
    <source>
        <strain evidence="2">MMyoMyo1</strain>
        <tissue evidence="2">Flight muscle</tissue>
    </source>
</reference>
<keyword evidence="1" id="KW-1133">Transmembrane helix</keyword>
<feature type="transmembrane region" description="Helical" evidence="1">
    <location>
        <begin position="71"/>
        <end position="95"/>
    </location>
</feature>